<dbReference type="AlphaFoldDB" id="A0A8H8Z1L0"/>
<accession>A0A8H8Z1L0</accession>
<gene>
    <name evidence="2" type="ORF">NMYAN_60101</name>
</gene>
<keyword evidence="1" id="KW-0812">Transmembrane</keyword>
<protein>
    <submittedName>
        <fullName evidence="2">Uncharacterized protein</fullName>
    </submittedName>
</protein>
<evidence type="ECO:0000256" key="1">
    <source>
        <dbReference type="SAM" id="Phobius"/>
    </source>
</evidence>
<feature type="transmembrane region" description="Helical" evidence="1">
    <location>
        <begin position="20"/>
        <end position="41"/>
    </location>
</feature>
<organism evidence="2 3">
    <name type="scientific">Nitrosomonas nitrosa</name>
    <dbReference type="NCBI Taxonomy" id="52442"/>
    <lineage>
        <taxon>Bacteria</taxon>
        <taxon>Pseudomonadati</taxon>
        <taxon>Pseudomonadota</taxon>
        <taxon>Betaproteobacteria</taxon>
        <taxon>Nitrosomonadales</taxon>
        <taxon>Nitrosomonadaceae</taxon>
        <taxon>Nitrosomonas</taxon>
    </lineage>
</organism>
<keyword evidence="1" id="KW-0472">Membrane</keyword>
<comment type="caution">
    <text evidence="2">The sequence shown here is derived from an EMBL/GenBank/DDBJ whole genome shotgun (WGS) entry which is preliminary data.</text>
</comment>
<keyword evidence="1" id="KW-1133">Transmembrane helix</keyword>
<evidence type="ECO:0000313" key="3">
    <source>
        <dbReference type="Proteomes" id="UP000601736"/>
    </source>
</evidence>
<sequence length="48" mass="5467">MNIVWCLEFNKIMKSVALPGFFLLLTAFVLKTVWGTSLLVLRGGRIRL</sequence>
<name>A0A8H8Z1L0_9PROT</name>
<reference evidence="2" key="1">
    <citation type="submission" date="2021-02" db="EMBL/GenBank/DDBJ databases">
        <authorList>
            <person name="Han P."/>
        </authorList>
    </citation>
    <scope>NUCLEOTIDE SEQUENCE</scope>
    <source>
        <strain evidence="2">Nitrosomonas nitrosa 18-3D</strain>
    </source>
</reference>
<evidence type="ECO:0000313" key="2">
    <source>
        <dbReference type="EMBL" id="CAE6516553.1"/>
    </source>
</evidence>
<dbReference type="Proteomes" id="UP000601736">
    <property type="component" value="Unassembled WGS sequence"/>
</dbReference>
<dbReference type="EMBL" id="CAJNAP010000052">
    <property type="protein sequence ID" value="CAE6516553.1"/>
    <property type="molecule type" value="Genomic_DNA"/>
</dbReference>
<proteinExistence type="predicted"/>